<evidence type="ECO:0000313" key="4">
    <source>
        <dbReference type="EMBL" id="MBN3580309.1"/>
    </source>
</evidence>
<feature type="compositionally biased region" description="Basic and acidic residues" evidence="1">
    <location>
        <begin position="925"/>
        <end position="936"/>
    </location>
</feature>
<feature type="transmembrane region" description="Helical" evidence="2">
    <location>
        <begin position="30"/>
        <end position="51"/>
    </location>
</feature>
<keyword evidence="2" id="KW-1133">Transmembrane helix</keyword>
<keyword evidence="5" id="KW-1185">Reference proteome</keyword>
<keyword evidence="2" id="KW-0812">Transmembrane</keyword>
<keyword evidence="2" id="KW-0472">Membrane</keyword>
<feature type="compositionally biased region" description="Polar residues" evidence="1">
    <location>
        <begin position="673"/>
        <end position="682"/>
    </location>
</feature>
<gene>
    <name evidence="4" type="ORF">JYA62_21920</name>
</gene>
<feature type="domain" description="TraG N-terminal Proteobacteria" evidence="3">
    <location>
        <begin position="4"/>
        <end position="452"/>
    </location>
</feature>
<evidence type="ECO:0000256" key="1">
    <source>
        <dbReference type="SAM" id="MobiDB-lite"/>
    </source>
</evidence>
<protein>
    <submittedName>
        <fullName evidence="4">Conjugal transfer protein TraG N-terminal domain-containing protein</fullName>
    </submittedName>
</protein>
<evidence type="ECO:0000256" key="2">
    <source>
        <dbReference type="SAM" id="Phobius"/>
    </source>
</evidence>
<feature type="region of interest" description="Disordered" evidence="1">
    <location>
        <begin position="888"/>
        <end position="936"/>
    </location>
</feature>
<evidence type="ECO:0000313" key="5">
    <source>
        <dbReference type="Proteomes" id="UP000779070"/>
    </source>
</evidence>
<sequence>MTFEYYVYTQGATLQKALNAIATFFQSASFASMTSIALMIGAVMTMMYFFATRNIKHIYVWAVVFTLVPTMLLHQTARMQIIDKTEPSGVYSVDNVPYIVALPTWFFSTLMVGVTEAVETLFMTTDDKRYGRTGMMFGSQLYQLSRHTNLKNIEARQAWDDFFKNCLIGDIEINRKYTWNALLDAPNIFAFLDGQSMSPLRGVMVNGMTQDFKTCREYYPTLKSHFATASAQELDLLGNYLHGKKAATYRTHVQSALQNSYQTFVGVSNNAVDIMKHNMTMNAMRSSINMLDPDAAAMNYAYTSNKMQQSSMWATLGMQAREFIPMMHTMLFFLFSCLSFLIAAAALIPALTKMVLTNYIKTFAYLATWPPLFAILNALMIWPLELASTATSDPMKGLTLSNAEAIDQLHSRFGYMAGFLMMTIPVLAGKVLQGGVAAAQAMNYQLAGMINSTNARVSAASSTGNMDFGNLQMQNHNFNNTSGNKFDDNLLLRTGMATIQQPGGASITTLLNDGDRKLYNAQEAISRPAWSAQTSTMLQNSISDQYSSALTAQKQNMNTFTDSFSNSVQTSDRWNDNWSRSLSYGDDHNATTEGQISQSYTQMESAIDSISQTMGWTYDQSRAYALAANVGASFKTPGENFLGFGVSGGVQWSAEDRDAYSKMSAEQKQALEQATQQYSEGASSMDRAGRSLNAKENRSDIEQYAHEFYLNHQRLQSSAASVSESNAEVASLQNMQSRLSTNSAAFTAPAEDGFKIFLADTLNKNDSEIARLMNASQPEAFREVRELFDTYTRSEAFQQDFGVSTSKSDIKALADTYQPRDLGDMPTLSAEQKAAVNAGSEQARAKIEEVTTDMINYKGSDNLFDGGVYKNVKGNTILAAGQMRNEAQKDVTPTVDRNSGLKEKVDGKISWPLPSESDNPSFKETLLDKRHPKNKE</sequence>
<feature type="transmembrane region" description="Helical" evidence="2">
    <location>
        <begin position="97"/>
        <end position="122"/>
    </location>
</feature>
<evidence type="ECO:0000259" key="3">
    <source>
        <dbReference type="Pfam" id="PF07916"/>
    </source>
</evidence>
<feature type="transmembrane region" description="Helical" evidence="2">
    <location>
        <begin position="372"/>
        <end position="392"/>
    </location>
</feature>
<feature type="transmembrane region" description="Helical" evidence="2">
    <location>
        <begin position="413"/>
        <end position="432"/>
    </location>
</feature>
<organism evidence="4 5">
    <name type="scientific">Vibrio neptunius</name>
    <dbReference type="NCBI Taxonomy" id="170651"/>
    <lineage>
        <taxon>Bacteria</taxon>
        <taxon>Pseudomonadati</taxon>
        <taxon>Pseudomonadota</taxon>
        <taxon>Gammaproteobacteria</taxon>
        <taxon>Vibrionales</taxon>
        <taxon>Vibrionaceae</taxon>
        <taxon>Vibrio</taxon>
    </lineage>
</organism>
<name>A0ABS3A7V3_9VIBR</name>
<accession>A0ABS3A7V3</accession>
<proteinExistence type="predicted"/>
<dbReference type="RefSeq" id="WP_206372024.1">
    <property type="nucleotide sequence ID" value="NZ_CAWPTM010000105.1"/>
</dbReference>
<feature type="transmembrane region" description="Helical" evidence="2">
    <location>
        <begin position="58"/>
        <end position="77"/>
    </location>
</feature>
<dbReference type="Pfam" id="PF07916">
    <property type="entry name" value="TraG_N"/>
    <property type="match status" value="1"/>
</dbReference>
<comment type="caution">
    <text evidence="4">The sequence shown here is derived from an EMBL/GenBank/DDBJ whole genome shotgun (WGS) entry which is preliminary data.</text>
</comment>
<feature type="region of interest" description="Disordered" evidence="1">
    <location>
        <begin position="673"/>
        <end position="693"/>
    </location>
</feature>
<dbReference type="InterPro" id="IPR012931">
    <property type="entry name" value="TraG_N_Proteobacteria"/>
</dbReference>
<feature type="transmembrane region" description="Helical" evidence="2">
    <location>
        <begin position="331"/>
        <end position="352"/>
    </location>
</feature>
<dbReference type="Proteomes" id="UP000779070">
    <property type="component" value="Unassembled WGS sequence"/>
</dbReference>
<dbReference type="EMBL" id="JAFHLB010000042">
    <property type="protein sequence ID" value="MBN3580309.1"/>
    <property type="molecule type" value="Genomic_DNA"/>
</dbReference>
<reference evidence="4 5" key="1">
    <citation type="submission" date="2021-02" db="EMBL/GenBank/DDBJ databases">
        <title>Draft Genome Sequences of 5 Vibrio neptunius Strains Isolated From of Bivalve Hatcheries.</title>
        <authorList>
            <person name="Galvis F."/>
            <person name="Barja J.L."/>
            <person name="Lemos M.L."/>
            <person name="Balado M."/>
        </authorList>
    </citation>
    <scope>NUCLEOTIDE SEQUENCE [LARGE SCALE GENOMIC DNA]</scope>
    <source>
        <strain evidence="4 5">PP-145.98</strain>
    </source>
</reference>